<reference evidence="1 2" key="1">
    <citation type="journal article" date="2018" name="Mol. Biol. Evol.">
        <title>Analysis of the draft genome of the red seaweed Gracilariopsis chorda provides insights into genome size evolution in Rhodophyta.</title>
        <authorList>
            <person name="Lee J."/>
            <person name="Yang E.C."/>
            <person name="Graf L."/>
            <person name="Yang J.H."/>
            <person name="Qiu H."/>
            <person name="Zel Zion U."/>
            <person name="Chan C.X."/>
            <person name="Stephens T.G."/>
            <person name="Weber A.P.M."/>
            <person name="Boo G.H."/>
            <person name="Boo S.M."/>
            <person name="Kim K.M."/>
            <person name="Shin Y."/>
            <person name="Jung M."/>
            <person name="Lee S.J."/>
            <person name="Yim H.S."/>
            <person name="Lee J.H."/>
            <person name="Bhattacharya D."/>
            <person name="Yoon H.S."/>
        </authorList>
    </citation>
    <scope>NUCLEOTIDE SEQUENCE [LARGE SCALE GENOMIC DNA]</scope>
    <source>
        <strain evidence="1 2">SKKU-2015</strain>
        <tissue evidence="1">Whole body</tissue>
    </source>
</reference>
<evidence type="ECO:0008006" key="3">
    <source>
        <dbReference type="Google" id="ProtNLM"/>
    </source>
</evidence>
<dbReference type="Proteomes" id="UP000247409">
    <property type="component" value="Unassembled WGS sequence"/>
</dbReference>
<dbReference type="AlphaFoldDB" id="A0A2V3IQQ3"/>
<keyword evidence="2" id="KW-1185">Reference proteome</keyword>
<protein>
    <recommendedName>
        <fullName evidence="3">Tesmin/TSO1-like CXC domain-containing protein</fullName>
    </recommendedName>
</protein>
<sequence>MEKDEDMLSIERRMQLLVAKCGCKGNCNTRKCSCIKRGDRCIGCDCDSSKCQNKVSFVPFEVPAVSTSDGRTNDVDVDGEEERFQNDECEINEEIDVEEILDGNAFIDMLGGENLLHLL</sequence>
<name>A0A2V3IQQ3_9FLOR</name>
<comment type="caution">
    <text evidence="1">The sequence shown here is derived from an EMBL/GenBank/DDBJ whole genome shotgun (WGS) entry which is preliminary data.</text>
</comment>
<evidence type="ECO:0000313" key="2">
    <source>
        <dbReference type="Proteomes" id="UP000247409"/>
    </source>
</evidence>
<gene>
    <name evidence="1" type="ORF">BWQ96_05812</name>
</gene>
<accession>A0A2V3IQQ3</accession>
<proteinExistence type="predicted"/>
<organism evidence="1 2">
    <name type="scientific">Gracilariopsis chorda</name>
    <dbReference type="NCBI Taxonomy" id="448386"/>
    <lineage>
        <taxon>Eukaryota</taxon>
        <taxon>Rhodophyta</taxon>
        <taxon>Florideophyceae</taxon>
        <taxon>Rhodymeniophycidae</taxon>
        <taxon>Gracilariales</taxon>
        <taxon>Gracilariaceae</taxon>
        <taxon>Gracilariopsis</taxon>
    </lineage>
</organism>
<evidence type="ECO:0000313" key="1">
    <source>
        <dbReference type="EMBL" id="PXF44442.1"/>
    </source>
</evidence>
<dbReference type="OrthoDB" id="3176171at2759"/>
<dbReference type="EMBL" id="NBIV01000091">
    <property type="protein sequence ID" value="PXF44442.1"/>
    <property type="molecule type" value="Genomic_DNA"/>
</dbReference>